<dbReference type="AlphaFoldDB" id="A0A414NYR8"/>
<evidence type="ECO:0000256" key="1">
    <source>
        <dbReference type="SAM" id="Phobius"/>
    </source>
</evidence>
<gene>
    <name evidence="2" type="ORF">DW674_02515</name>
</gene>
<proteinExistence type="predicted"/>
<organism evidence="2 3">
    <name type="scientific">Mitsuokella multacida</name>
    <dbReference type="NCBI Taxonomy" id="52226"/>
    <lineage>
        <taxon>Bacteria</taxon>
        <taxon>Bacillati</taxon>
        <taxon>Bacillota</taxon>
        <taxon>Negativicutes</taxon>
        <taxon>Selenomonadales</taxon>
        <taxon>Selenomonadaceae</taxon>
        <taxon>Mitsuokella</taxon>
    </lineage>
</organism>
<accession>A0A414NYR8</accession>
<feature type="transmembrane region" description="Helical" evidence="1">
    <location>
        <begin position="20"/>
        <end position="43"/>
    </location>
</feature>
<dbReference type="EMBL" id="QRHE01000002">
    <property type="protein sequence ID" value="RHF52804.1"/>
    <property type="molecule type" value="Genomic_DNA"/>
</dbReference>
<protein>
    <recommendedName>
        <fullName evidence="4">Pilus assembly protein PilO</fullName>
    </recommendedName>
</protein>
<dbReference type="RefSeq" id="WP_118175009.1">
    <property type="nucleotide sequence ID" value="NZ_JADYTW010000004.1"/>
</dbReference>
<reference evidence="2 3" key="1">
    <citation type="submission" date="2018-08" db="EMBL/GenBank/DDBJ databases">
        <title>A genome reference for cultivated species of the human gut microbiota.</title>
        <authorList>
            <person name="Zou Y."/>
            <person name="Xue W."/>
            <person name="Luo G."/>
        </authorList>
    </citation>
    <scope>NUCLEOTIDE SEQUENCE [LARGE SCALE GENOMIC DNA]</scope>
    <source>
        <strain evidence="2 3">AM25-21AC</strain>
    </source>
</reference>
<dbReference type="InterPro" id="IPR014717">
    <property type="entry name" value="Transl_elong_EF1B/ribsomal_bS6"/>
</dbReference>
<comment type="caution">
    <text evidence="2">The sequence shown here is derived from an EMBL/GenBank/DDBJ whole genome shotgun (WGS) entry which is preliminary data.</text>
</comment>
<evidence type="ECO:0000313" key="3">
    <source>
        <dbReference type="Proteomes" id="UP000283442"/>
    </source>
</evidence>
<evidence type="ECO:0008006" key="4">
    <source>
        <dbReference type="Google" id="ProtNLM"/>
    </source>
</evidence>
<dbReference type="Pfam" id="PF04350">
    <property type="entry name" value="PilO"/>
    <property type="match status" value="1"/>
</dbReference>
<dbReference type="GO" id="GO:0043107">
    <property type="term" value="P:type IV pilus-dependent motility"/>
    <property type="evidence" value="ECO:0007669"/>
    <property type="project" value="InterPro"/>
</dbReference>
<name>A0A414NYR8_9FIRM</name>
<dbReference type="Gene3D" id="3.30.70.60">
    <property type="match status" value="1"/>
</dbReference>
<dbReference type="OrthoDB" id="1666432at2"/>
<dbReference type="Proteomes" id="UP000283442">
    <property type="component" value="Unassembled WGS sequence"/>
</dbReference>
<keyword evidence="1" id="KW-0812">Transmembrane</keyword>
<dbReference type="GO" id="GO:0043683">
    <property type="term" value="P:type IV pilus assembly"/>
    <property type="evidence" value="ECO:0007669"/>
    <property type="project" value="InterPro"/>
</dbReference>
<keyword evidence="1" id="KW-1133">Transmembrane helix</keyword>
<evidence type="ECO:0000313" key="2">
    <source>
        <dbReference type="EMBL" id="RHF52804.1"/>
    </source>
</evidence>
<dbReference type="PANTHER" id="PTHR39555">
    <property type="entry name" value="FIMBRIAL ASSEMBLY PROTEIN PILO-LIKE PROTEIN-RELATED"/>
    <property type="match status" value="1"/>
</dbReference>
<sequence length="211" mass="23266">MKGIRARLERMGLGSGDARFLAASIAVCLIALLAYGALVHLPLRAEQAAYEKKAVELRTRLAAVMNFKNVHGDLAAYEKELSDREGRAERMLPRELGQGAFLQDLQHKALQSQVKLQKVAPAEARSVDGVREMPVAIACSGSYFSVLDFLRRLQQSERLLAIHETRIEQQVQGKDGMLQCQLVVTAYAWSQDEAKGRADGEATEETVASLE</sequence>
<dbReference type="PANTHER" id="PTHR39555:SF1">
    <property type="entry name" value="TYPE IV PILUS INNER MEMBRANE COMPONENT PILO"/>
    <property type="match status" value="1"/>
</dbReference>
<keyword evidence="1" id="KW-0472">Membrane</keyword>
<dbReference type="InterPro" id="IPR007445">
    <property type="entry name" value="PilO"/>
</dbReference>